<evidence type="ECO:0000313" key="2">
    <source>
        <dbReference type="EMBL" id="CAA9259357.1"/>
    </source>
</evidence>
<accession>A0A6J4IU62</accession>
<feature type="non-terminal residue" evidence="2">
    <location>
        <position position="1"/>
    </location>
</feature>
<proteinExistence type="predicted"/>
<dbReference type="EMBL" id="CADCTP010000212">
    <property type="protein sequence ID" value="CAA9259357.1"/>
    <property type="molecule type" value="Genomic_DNA"/>
</dbReference>
<protein>
    <submittedName>
        <fullName evidence="2">Uncharacterized protein</fullName>
    </submittedName>
</protein>
<feature type="compositionally biased region" description="Low complexity" evidence="1">
    <location>
        <begin position="39"/>
        <end position="54"/>
    </location>
</feature>
<gene>
    <name evidence="2" type="ORF">AVDCRST_MAG41-2955</name>
</gene>
<reference evidence="2" key="1">
    <citation type="submission" date="2020-02" db="EMBL/GenBank/DDBJ databases">
        <authorList>
            <person name="Meier V. D."/>
        </authorList>
    </citation>
    <scope>NUCLEOTIDE SEQUENCE</scope>
    <source>
        <strain evidence="2">AVDCRST_MAG41</strain>
    </source>
</reference>
<organism evidence="2">
    <name type="scientific">uncultured Mycobacteriales bacterium</name>
    <dbReference type="NCBI Taxonomy" id="581187"/>
    <lineage>
        <taxon>Bacteria</taxon>
        <taxon>Bacillati</taxon>
        <taxon>Actinomycetota</taxon>
        <taxon>Actinomycetes</taxon>
        <taxon>Mycobacteriales</taxon>
        <taxon>environmental samples</taxon>
    </lineage>
</organism>
<feature type="region of interest" description="Disordered" evidence="1">
    <location>
        <begin position="1"/>
        <end position="54"/>
    </location>
</feature>
<feature type="compositionally biased region" description="Low complexity" evidence="1">
    <location>
        <begin position="1"/>
        <end position="10"/>
    </location>
</feature>
<dbReference type="AlphaFoldDB" id="A0A6J4IU62"/>
<name>A0A6J4IU62_9ACTN</name>
<evidence type="ECO:0000256" key="1">
    <source>
        <dbReference type="SAM" id="MobiDB-lite"/>
    </source>
</evidence>
<feature type="compositionally biased region" description="Low complexity" evidence="1">
    <location>
        <begin position="18"/>
        <end position="27"/>
    </location>
</feature>
<feature type="non-terminal residue" evidence="2">
    <location>
        <position position="54"/>
    </location>
</feature>
<sequence>GRPEASCRCSTTRRRSGRTGPTTSGRGDQQRALPGRGSPAGHHPGAAGLLPRRL</sequence>